<dbReference type="PANTHER" id="PTHR42928:SF5">
    <property type="entry name" value="BLR1237 PROTEIN"/>
    <property type="match status" value="1"/>
</dbReference>
<dbReference type="EMBL" id="DYZA01000162">
    <property type="protein sequence ID" value="HJD97568.1"/>
    <property type="molecule type" value="Genomic_DNA"/>
</dbReference>
<feature type="chain" id="PRO_5037150871" evidence="2">
    <location>
        <begin position="27"/>
        <end position="318"/>
    </location>
</feature>
<dbReference type="CDD" id="cd07012">
    <property type="entry name" value="PBP2_Bug_TTT"/>
    <property type="match status" value="1"/>
</dbReference>
<protein>
    <submittedName>
        <fullName evidence="3">Tripartite tricarboxylate transporter substrate binding protein</fullName>
    </submittedName>
</protein>
<sequence>MIRKFIAGLALAAATLAPGFTPSAQAESYPERPITIVIPFAAGGDTDVIGRLMAAEMSKKLGQVVAVQNVVGANGMNGMNAVATAKPDGYTLGFCPPAPMTIHPYLRKLPYSMESFTIIGRAYNAPCFLVVPSKSSWKNINDMLAFIKNSPTKFFWASSGTGSVPHLGILSFFKAFKVATGNHIGFNGDADAFQALAGDRAQLYLSTAANIGTYEVKPLVLLGEKRHPAYPDTPTAKELGNDVEVSLYGTLFAPKGTPDYIVSIISEAMKTACASPEYMNALERLGLESAYLGPDKALTFIREEATRNQELIRSLSEK</sequence>
<dbReference type="PANTHER" id="PTHR42928">
    <property type="entry name" value="TRICARBOXYLATE-BINDING PROTEIN"/>
    <property type="match status" value="1"/>
</dbReference>
<name>A0A921AWS4_9BACT</name>
<dbReference type="RefSeq" id="WP_304122618.1">
    <property type="nucleotide sequence ID" value="NZ_DYZA01000162.1"/>
</dbReference>
<keyword evidence="2" id="KW-0732">Signal</keyword>
<evidence type="ECO:0000256" key="2">
    <source>
        <dbReference type="SAM" id="SignalP"/>
    </source>
</evidence>
<dbReference type="Gene3D" id="3.40.190.150">
    <property type="entry name" value="Bordetella uptake gene, domain 1"/>
    <property type="match status" value="1"/>
</dbReference>
<dbReference type="InterPro" id="IPR005064">
    <property type="entry name" value="BUG"/>
</dbReference>
<dbReference type="Proteomes" id="UP000698963">
    <property type="component" value="Unassembled WGS sequence"/>
</dbReference>
<feature type="signal peptide" evidence="2">
    <location>
        <begin position="1"/>
        <end position="26"/>
    </location>
</feature>
<dbReference type="AlphaFoldDB" id="A0A921AWS4"/>
<organism evidence="3 4">
    <name type="scientific">Mailhella massiliensis</name>
    <dbReference type="NCBI Taxonomy" id="1903261"/>
    <lineage>
        <taxon>Bacteria</taxon>
        <taxon>Pseudomonadati</taxon>
        <taxon>Thermodesulfobacteriota</taxon>
        <taxon>Desulfovibrionia</taxon>
        <taxon>Desulfovibrionales</taxon>
        <taxon>Desulfovibrionaceae</taxon>
        <taxon>Mailhella</taxon>
    </lineage>
</organism>
<dbReference type="Gene3D" id="3.40.190.10">
    <property type="entry name" value="Periplasmic binding protein-like II"/>
    <property type="match status" value="1"/>
</dbReference>
<dbReference type="SUPFAM" id="SSF53850">
    <property type="entry name" value="Periplasmic binding protein-like II"/>
    <property type="match status" value="1"/>
</dbReference>
<comment type="similarity">
    <text evidence="1">Belongs to the UPF0065 (bug) family.</text>
</comment>
<dbReference type="PIRSF" id="PIRSF017082">
    <property type="entry name" value="YflP"/>
    <property type="match status" value="1"/>
</dbReference>
<proteinExistence type="inferred from homology"/>
<comment type="caution">
    <text evidence="3">The sequence shown here is derived from an EMBL/GenBank/DDBJ whole genome shotgun (WGS) entry which is preliminary data.</text>
</comment>
<reference evidence="3" key="1">
    <citation type="journal article" date="2021" name="PeerJ">
        <title>Extensive microbial diversity within the chicken gut microbiome revealed by metagenomics and culture.</title>
        <authorList>
            <person name="Gilroy R."/>
            <person name="Ravi A."/>
            <person name="Getino M."/>
            <person name="Pursley I."/>
            <person name="Horton D.L."/>
            <person name="Alikhan N.F."/>
            <person name="Baker D."/>
            <person name="Gharbi K."/>
            <person name="Hall N."/>
            <person name="Watson M."/>
            <person name="Adriaenssens E.M."/>
            <person name="Foster-Nyarko E."/>
            <person name="Jarju S."/>
            <person name="Secka A."/>
            <person name="Antonio M."/>
            <person name="Oren A."/>
            <person name="Chaudhuri R.R."/>
            <person name="La Ragione R."/>
            <person name="Hildebrand F."/>
            <person name="Pallen M.J."/>
        </authorList>
    </citation>
    <scope>NUCLEOTIDE SEQUENCE</scope>
    <source>
        <strain evidence="3">ChiGjej2B2-19336</strain>
    </source>
</reference>
<gene>
    <name evidence="3" type="ORF">K8W16_07980</name>
</gene>
<accession>A0A921AWS4</accession>
<evidence type="ECO:0000313" key="3">
    <source>
        <dbReference type="EMBL" id="HJD97568.1"/>
    </source>
</evidence>
<evidence type="ECO:0000256" key="1">
    <source>
        <dbReference type="ARBA" id="ARBA00006987"/>
    </source>
</evidence>
<dbReference type="Pfam" id="PF03401">
    <property type="entry name" value="TctC"/>
    <property type="match status" value="1"/>
</dbReference>
<reference evidence="3" key="2">
    <citation type="submission" date="2021-09" db="EMBL/GenBank/DDBJ databases">
        <authorList>
            <person name="Gilroy R."/>
        </authorList>
    </citation>
    <scope>NUCLEOTIDE SEQUENCE</scope>
    <source>
        <strain evidence="3">ChiGjej2B2-19336</strain>
    </source>
</reference>
<dbReference type="InterPro" id="IPR042100">
    <property type="entry name" value="Bug_dom1"/>
</dbReference>
<evidence type="ECO:0000313" key="4">
    <source>
        <dbReference type="Proteomes" id="UP000698963"/>
    </source>
</evidence>